<dbReference type="RefSeq" id="WP_378063930.1">
    <property type="nucleotide sequence ID" value="NZ_JBHSXS010000036.1"/>
</dbReference>
<evidence type="ECO:0000256" key="1">
    <source>
        <dbReference type="SAM" id="MobiDB-lite"/>
    </source>
</evidence>
<dbReference type="InterPro" id="IPR007345">
    <property type="entry name" value="Polysacch_pyruvyl_Trfase"/>
</dbReference>
<organism evidence="3 4">
    <name type="scientific">Actinomadura yumaensis</name>
    <dbReference type="NCBI Taxonomy" id="111807"/>
    <lineage>
        <taxon>Bacteria</taxon>
        <taxon>Bacillati</taxon>
        <taxon>Actinomycetota</taxon>
        <taxon>Actinomycetes</taxon>
        <taxon>Streptosporangiales</taxon>
        <taxon>Thermomonosporaceae</taxon>
        <taxon>Actinomadura</taxon>
    </lineage>
</organism>
<name>A0ABW2CXI1_9ACTN</name>
<feature type="region of interest" description="Disordered" evidence="1">
    <location>
        <begin position="111"/>
        <end position="135"/>
    </location>
</feature>
<dbReference type="Pfam" id="PF04230">
    <property type="entry name" value="PS_pyruv_trans"/>
    <property type="match status" value="1"/>
</dbReference>
<dbReference type="GO" id="GO:0016740">
    <property type="term" value="F:transferase activity"/>
    <property type="evidence" value="ECO:0007669"/>
    <property type="project" value="UniProtKB-KW"/>
</dbReference>
<evidence type="ECO:0000259" key="2">
    <source>
        <dbReference type="Pfam" id="PF04230"/>
    </source>
</evidence>
<protein>
    <submittedName>
        <fullName evidence="3">Polysaccharide pyruvyl transferase family protein</fullName>
    </submittedName>
</protein>
<reference evidence="4" key="1">
    <citation type="journal article" date="2019" name="Int. J. Syst. Evol. Microbiol.">
        <title>The Global Catalogue of Microorganisms (GCM) 10K type strain sequencing project: providing services to taxonomists for standard genome sequencing and annotation.</title>
        <authorList>
            <consortium name="The Broad Institute Genomics Platform"/>
            <consortium name="The Broad Institute Genome Sequencing Center for Infectious Disease"/>
            <person name="Wu L."/>
            <person name="Ma J."/>
        </authorList>
    </citation>
    <scope>NUCLEOTIDE SEQUENCE [LARGE SCALE GENOMIC DNA]</scope>
    <source>
        <strain evidence="4">JCM 3369</strain>
    </source>
</reference>
<evidence type="ECO:0000313" key="4">
    <source>
        <dbReference type="Proteomes" id="UP001596380"/>
    </source>
</evidence>
<gene>
    <name evidence="3" type="ORF">ACFQKB_36655</name>
</gene>
<accession>A0ABW2CXI1</accession>
<feature type="domain" description="Polysaccharide pyruvyl transferase" evidence="2">
    <location>
        <begin position="187"/>
        <end position="225"/>
    </location>
</feature>
<keyword evidence="3" id="KW-0808">Transferase</keyword>
<keyword evidence="4" id="KW-1185">Reference proteome</keyword>
<dbReference type="EMBL" id="JBHSXS010000036">
    <property type="protein sequence ID" value="MFC6885338.1"/>
    <property type="molecule type" value="Genomic_DNA"/>
</dbReference>
<sequence length="303" mass="32517">MRVLVTGWPSFVHGEATAGDVLAMEAVREALAGEGIACETAWSPVFRPDGLSLDRADPERYTHLVFACGPLHGDQVVSLHRRFARCQRVAVGVSVIDPDDPAVTGFHAVLPRDAPGAPPRRDLSAAPAQTGPEPDVVGVVLAPGQGEYGARGRHARIEDQLTSWLRTRGCARVPLDTRLDPRDWRHPAGPEELEAVIRRLDLVVTTRLHGLVLALRNGVPALAVDPVGGGAKVTAQARAWDWPAIITTGAADAPPYLDPAELIRHWEWCLSPEGAAWAARAFPLPELVRGLREIVGNGSLAAR</sequence>
<evidence type="ECO:0000313" key="3">
    <source>
        <dbReference type="EMBL" id="MFC6885338.1"/>
    </source>
</evidence>
<comment type="caution">
    <text evidence="3">The sequence shown here is derived from an EMBL/GenBank/DDBJ whole genome shotgun (WGS) entry which is preliminary data.</text>
</comment>
<proteinExistence type="predicted"/>
<dbReference type="Proteomes" id="UP001596380">
    <property type="component" value="Unassembled WGS sequence"/>
</dbReference>